<evidence type="ECO:0000313" key="1">
    <source>
        <dbReference type="EMBL" id="VWB19533.1"/>
    </source>
</evidence>
<dbReference type="RefSeq" id="WP_174967412.1">
    <property type="nucleotide sequence ID" value="NZ_CABVPU010000002.1"/>
</dbReference>
<dbReference type="EMBL" id="CABVPU010000002">
    <property type="protein sequence ID" value="VWB19533.1"/>
    <property type="molecule type" value="Genomic_DNA"/>
</dbReference>
<evidence type="ECO:0000313" key="2">
    <source>
        <dbReference type="Proteomes" id="UP000494174"/>
    </source>
</evidence>
<dbReference type="Proteomes" id="UP000494174">
    <property type="component" value="Unassembled WGS sequence"/>
</dbReference>
<protein>
    <submittedName>
        <fullName evidence="1">Transcriptional regulator</fullName>
    </submittedName>
</protein>
<accession>A0A6P2HN67</accession>
<dbReference type="AlphaFoldDB" id="A0A6P2HN67"/>
<dbReference type="Pfam" id="PF16867">
    <property type="entry name" value="DMSP_lyase"/>
    <property type="match status" value="1"/>
</dbReference>
<gene>
    <name evidence="1" type="ORF">BLA15945_00775</name>
</gene>
<dbReference type="SUPFAM" id="SSF51182">
    <property type="entry name" value="RmlC-like cupins"/>
    <property type="match status" value="1"/>
</dbReference>
<proteinExistence type="predicted"/>
<dbReference type="InterPro" id="IPR014710">
    <property type="entry name" value="RmlC-like_jellyroll"/>
</dbReference>
<dbReference type="InterPro" id="IPR011051">
    <property type="entry name" value="RmlC_Cupin_sf"/>
</dbReference>
<dbReference type="InterPro" id="IPR031723">
    <property type="entry name" value="DMSP_lyase"/>
</dbReference>
<reference evidence="1 2" key="1">
    <citation type="submission" date="2019-09" db="EMBL/GenBank/DDBJ databases">
        <authorList>
            <person name="Depoorter E."/>
        </authorList>
    </citation>
    <scope>NUCLEOTIDE SEQUENCE [LARGE SCALE GENOMIC DNA]</scope>
    <source>
        <strain evidence="1">R-15945</strain>
    </source>
</reference>
<dbReference type="Gene3D" id="2.60.120.10">
    <property type="entry name" value="Jelly Rolls"/>
    <property type="match status" value="1"/>
</dbReference>
<organism evidence="1 2">
    <name type="scientific">Burkholderia lata (strain ATCC 17760 / DSM 23089 / LMG 22485 / NCIMB 9086 / R18194 / 383)</name>
    <dbReference type="NCBI Taxonomy" id="482957"/>
    <lineage>
        <taxon>Bacteria</taxon>
        <taxon>Pseudomonadati</taxon>
        <taxon>Pseudomonadota</taxon>
        <taxon>Betaproteobacteria</taxon>
        <taxon>Burkholderiales</taxon>
        <taxon>Burkholderiaceae</taxon>
        <taxon>Burkholderia</taxon>
        <taxon>Burkholderia cepacia complex</taxon>
    </lineage>
</organism>
<dbReference type="GO" id="GO:0047869">
    <property type="term" value="F:dimethylpropiothetin dethiomethylase activity"/>
    <property type="evidence" value="ECO:0007669"/>
    <property type="project" value="InterPro"/>
</dbReference>
<sequence length="217" mass="23614">MRERPKDIADFVRIAGDLFQSDQLPPAARTFAPQVFARLQNPSDDGARLAVRYPACAWLDRALESVARVNPTFATVAQLIKSLEPVVGWSRRTSGKDGSPNYIDGHVNGMICGPGGAESRDDVQLGFSLMMPGVRYPDHGHAPEEAYVLMTAGEFRQQNGAWFDPGIGGGIHNAPGALHAMRSGTTPFLAIWCLLNRSDDFPRPDGVRGAQRVTQRS</sequence>
<name>A0A6P2HN67_BURL3</name>